<evidence type="ECO:0000313" key="2">
    <source>
        <dbReference type="Proteomes" id="UP000272025"/>
    </source>
</evidence>
<protein>
    <submittedName>
        <fullName evidence="1">Uncharacterized protein</fullName>
    </submittedName>
</protein>
<dbReference type="RefSeq" id="XP_028463660.1">
    <property type="nucleotide sequence ID" value="XM_028615453.1"/>
</dbReference>
<dbReference type="AlphaFoldDB" id="A0A3N2PN53"/>
<accession>A0A3N2PN53</accession>
<name>A0A3N2PN53_SODAK</name>
<organism evidence="1 2">
    <name type="scientific">Sodiomyces alkalinus (strain CBS 110278 / VKM F-3762 / F11)</name>
    <name type="common">Alkaliphilic filamentous fungus</name>
    <dbReference type="NCBI Taxonomy" id="1314773"/>
    <lineage>
        <taxon>Eukaryota</taxon>
        <taxon>Fungi</taxon>
        <taxon>Dikarya</taxon>
        <taxon>Ascomycota</taxon>
        <taxon>Pezizomycotina</taxon>
        <taxon>Sordariomycetes</taxon>
        <taxon>Hypocreomycetidae</taxon>
        <taxon>Glomerellales</taxon>
        <taxon>Plectosphaerellaceae</taxon>
        <taxon>Sodiomyces</taxon>
    </lineage>
</organism>
<dbReference type="Proteomes" id="UP000272025">
    <property type="component" value="Unassembled WGS sequence"/>
</dbReference>
<reference evidence="1 2" key="1">
    <citation type="journal article" date="2018" name="Mol. Ecol.">
        <title>The obligate alkalophilic soda-lake fungus Sodiomyces alkalinus has shifted to a protein diet.</title>
        <authorList>
            <person name="Grum-Grzhimaylo A.A."/>
            <person name="Falkoski D.L."/>
            <person name="van den Heuvel J."/>
            <person name="Valero-Jimenez C.A."/>
            <person name="Min B."/>
            <person name="Choi I.G."/>
            <person name="Lipzen A."/>
            <person name="Daum C.G."/>
            <person name="Aanen D.K."/>
            <person name="Tsang A."/>
            <person name="Henrissat B."/>
            <person name="Bilanenko E.N."/>
            <person name="de Vries R.P."/>
            <person name="van Kan J.A.L."/>
            <person name="Grigoriev I.V."/>
            <person name="Debets A.J.M."/>
        </authorList>
    </citation>
    <scope>NUCLEOTIDE SEQUENCE [LARGE SCALE GENOMIC DNA]</scope>
    <source>
        <strain evidence="1 2">F11</strain>
    </source>
</reference>
<sequence>MASRRRHGHRPRHRHRYRRRIRCQRQPQLQRPREYVQPRYGMIRRCSGLLEKLLVFHRYEAVRLSPSLRFSSSVCALRMTWWFCYYYHSTTSGICSVFPRIIYRACRQLRFCQTCISEGRAYHINRMNGDEDDFSWPAPPRRGCINKKRKRPRILRNPAISRTDTYFCRGRSRRHYILCRTRVELGSASNRIGIRVSLSTVSAASNTGGLHMVRSSLAYWAGGGRASISKHTQAY</sequence>
<dbReference type="EMBL" id="ML119060">
    <property type="protein sequence ID" value="ROT35854.1"/>
    <property type="molecule type" value="Genomic_DNA"/>
</dbReference>
<evidence type="ECO:0000313" key="1">
    <source>
        <dbReference type="EMBL" id="ROT35854.1"/>
    </source>
</evidence>
<keyword evidence="2" id="KW-1185">Reference proteome</keyword>
<dbReference type="GeneID" id="39583930"/>
<gene>
    <name evidence="1" type="ORF">SODALDRAFT_52676</name>
</gene>
<proteinExistence type="predicted"/>